<evidence type="ECO:0000256" key="4">
    <source>
        <dbReference type="PROSITE-ProRule" id="PRU01248"/>
    </source>
</evidence>
<keyword evidence="9" id="KW-1185">Reference proteome</keyword>
<evidence type="ECO:0000256" key="1">
    <source>
        <dbReference type="ARBA" id="ARBA00022908"/>
    </source>
</evidence>
<dbReference type="RefSeq" id="WP_103942271.1">
    <property type="nucleotide sequence ID" value="NZ_FNVO01000017.1"/>
</dbReference>
<dbReference type="PROSITE" id="PS51898">
    <property type="entry name" value="TYR_RECOMBINASE"/>
    <property type="match status" value="1"/>
</dbReference>
<dbReference type="Pfam" id="PF00589">
    <property type="entry name" value="Phage_integrase"/>
    <property type="match status" value="1"/>
</dbReference>
<dbReference type="Gene3D" id="1.10.443.10">
    <property type="entry name" value="Intergrase catalytic core"/>
    <property type="match status" value="1"/>
</dbReference>
<evidence type="ECO:0000259" key="6">
    <source>
        <dbReference type="PROSITE" id="PS51898"/>
    </source>
</evidence>
<dbReference type="InterPro" id="IPR004107">
    <property type="entry name" value="Integrase_SAM-like_N"/>
</dbReference>
<dbReference type="SUPFAM" id="SSF56349">
    <property type="entry name" value="DNA breaking-rejoining enzymes"/>
    <property type="match status" value="1"/>
</dbReference>
<dbReference type="InterPro" id="IPR044068">
    <property type="entry name" value="CB"/>
</dbReference>
<evidence type="ECO:0000259" key="7">
    <source>
        <dbReference type="PROSITE" id="PS51900"/>
    </source>
</evidence>
<reference evidence="9" key="1">
    <citation type="submission" date="2016-10" db="EMBL/GenBank/DDBJ databases">
        <authorList>
            <person name="Varghese N."/>
            <person name="Submissions S."/>
        </authorList>
    </citation>
    <scope>NUCLEOTIDE SEQUENCE [LARGE SCALE GENOMIC DNA]</scope>
    <source>
        <strain evidence="9">DSM 43163</strain>
    </source>
</reference>
<dbReference type="InterPro" id="IPR050090">
    <property type="entry name" value="Tyrosine_recombinase_XerCD"/>
</dbReference>
<gene>
    <name evidence="8" type="ORF">SAMN04489712_11760</name>
</gene>
<dbReference type="Gene3D" id="1.10.150.130">
    <property type="match status" value="1"/>
</dbReference>
<accession>A0A1H6DHP8</accession>
<feature type="domain" description="Tyr recombinase" evidence="6">
    <location>
        <begin position="124"/>
        <end position="316"/>
    </location>
</feature>
<evidence type="ECO:0000256" key="5">
    <source>
        <dbReference type="SAM" id="MobiDB-lite"/>
    </source>
</evidence>
<dbReference type="InterPro" id="IPR010998">
    <property type="entry name" value="Integrase_recombinase_N"/>
</dbReference>
<dbReference type="PROSITE" id="PS51900">
    <property type="entry name" value="CB"/>
    <property type="match status" value="1"/>
</dbReference>
<dbReference type="PANTHER" id="PTHR30349">
    <property type="entry name" value="PHAGE INTEGRASE-RELATED"/>
    <property type="match status" value="1"/>
</dbReference>
<organism evidence="8 9">
    <name type="scientific">Thermomonospora echinospora</name>
    <dbReference type="NCBI Taxonomy" id="1992"/>
    <lineage>
        <taxon>Bacteria</taxon>
        <taxon>Bacillati</taxon>
        <taxon>Actinomycetota</taxon>
        <taxon>Actinomycetes</taxon>
        <taxon>Streptosporangiales</taxon>
        <taxon>Thermomonosporaceae</taxon>
        <taxon>Thermomonospora</taxon>
    </lineage>
</organism>
<dbReference type="AlphaFoldDB" id="A0A1H6DHP8"/>
<name>A0A1H6DHP8_9ACTN</name>
<proteinExistence type="predicted"/>
<dbReference type="GO" id="GO:0003677">
    <property type="term" value="F:DNA binding"/>
    <property type="evidence" value="ECO:0007669"/>
    <property type="project" value="UniProtKB-UniRule"/>
</dbReference>
<sequence>MAEETLLELSERWLDHKRASGRGMSHNTEAAYRADLQAWGRALADHHAVTVPDDRHPLQMLHTAHLTGRALTAAAASFFRNSKSAATRSRRISAVRGWCAWLVRNGHLPADPAADLETPRLPRRLPVALTDDQLGRIVRAASTPNEHGRGQWILLDRALIALFAGAGPRTSEVVGLRVHDVVRDDGGVLLRLRGKGGAHRNVPIDEAAAEPVEDYLADRRARLGDFGPGDPLLVTLTGRAITTGMIEYRVDQWFRRAGVRRPEGELAHVFRHTYAVGVLHNGASLNELQAALGHQNLATTSIYTKVAADGLRDLAATAPVLKHLRATRPQVPATDATDGDDTTGAPPPAPS</sequence>
<keyword evidence="2 4" id="KW-0238">DNA-binding</keyword>
<evidence type="ECO:0000313" key="9">
    <source>
        <dbReference type="Proteomes" id="UP000236723"/>
    </source>
</evidence>
<dbReference type="GO" id="GO:0006310">
    <property type="term" value="P:DNA recombination"/>
    <property type="evidence" value="ECO:0007669"/>
    <property type="project" value="UniProtKB-KW"/>
</dbReference>
<evidence type="ECO:0000256" key="2">
    <source>
        <dbReference type="ARBA" id="ARBA00023125"/>
    </source>
</evidence>
<keyword evidence="3" id="KW-0233">DNA recombination</keyword>
<dbReference type="InterPro" id="IPR013762">
    <property type="entry name" value="Integrase-like_cat_sf"/>
</dbReference>
<keyword evidence="1" id="KW-0229">DNA integration</keyword>
<evidence type="ECO:0000313" key="8">
    <source>
        <dbReference type="EMBL" id="SEG84739.1"/>
    </source>
</evidence>
<dbReference type="PANTHER" id="PTHR30349:SF81">
    <property type="entry name" value="TYROSINE RECOMBINASE XERC"/>
    <property type="match status" value="1"/>
</dbReference>
<feature type="domain" description="Core-binding (CB)" evidence="7">
    <location>
        <begin position="4"/>
        <end position="103"/>
    </location>
</feature>
<dbReference type="OrthoDB" id="1822491at2"/>
<dbReference type="Proteomes" id="UP000236723">
    <property type="component" value="Unassembled WGS sequence"/>
</dbReference>
<dbReference type="Pfam" id="PF02899">
    <property type="entry name" value="Phage_int_SAM_1"/>
    <property type="match status" value="1"/>
</dbReference>
<protein>
    <submittedName>
        <fullName evidence="8">Integrase/recombinase XerD</fullName>
    </submittedName>
</protein>
<feature type="region of interest" description="Disordered" evidence="5">
    <location>
        <begin position="325"/>
        <end position="351"/>
    </location>
</feature>
<dbReference type="GO" id="GO:0015074">
    <property type="term" value="P:DNA integration"/>
    <property type="evidence" value="ECO:0007669"/>
    <property type="project" value="UniProtKB-KW"/>
</dbReference>
<evidence type="ECO:0000256" key="3">
    <source>
        <dbReference type="ARBA" id="ARBA00023172"/>
    </source>
</evidence>
<dbReference type="EMBL" id="FNVO01000017">
    <property type="protein sequence ID" value="SEG84739.1"/>
    <property type="molecule type" value="Genomic_DNA"/>
</dbReference>
<dbReference type="InterPro" id="IPR011010">
    <property type="entry name" value="DNA_brk_join_enz"/>
</dbReference>
<dbReference type="InterPro" id="IPR002104">
    <property type="entry name" value="Integrase_catalytic"/>
</dbReference>